<name>A0A662Z7U9_9GAMM</name>
<dbReference type="InterPro" id="IPR013321">
    <property type="entry name" value="Arc_rbn_hlx_hlx"/>
</dbReference>
<dbReference type="GO" id="GO:0006355">
    <property type="term" value="P:regulation of DNA-templated transcription"/>
    <property type="evidence" value="ECO:0007669"/>
    <property type="project" value="InterPro"/>
</dbReference>
<evidence type="ECO:0000313" key="3">
    <source>
        <dbReference type="EMBL" id="SFJ95928.1"/>
    </source>
</evidence>
<proteinExistence type="inferred from homology"/>
<keyword evidence="4" id="KW-1185">Reference proteome</keyword>
<organism evidence="3 4">
    <name type="scientific">Succinivibrio dextrinosolvens</name>
    <dbReference type="NCBI Taxonomy" id="83771"/>
    <lineage>
        <taxon>Bacteria</taxon>
        <taxon>Pseudomonadati</taxon>
        <taxon>Pseudomonadota</taxon>
        <taxon>Gammaproteobacteria</taxon>
        <taxon>Aeromonadales</taxon>
        <taxon>Succinivibrionaceae</taxon>
        <taxon>Succinivibrio</taxon>
    </lineage>
</organism>
<accession>A0A662Z7U9</accession>
<dbReference type="OrthoDB" id="3174560at2"/>
<dbReference type="NCBIfam" id="TIGR02384">
    <property type="entry name" value="RelB_DinJ"/>
    <property type="match status" value="1"/>
</dbReference>
<evidence type="ECO:0000313" key="4">
    <source>
        <dbReference type="Proteomes" id="UP000243374"/>
    </source>
</evidence>
<dbReference type="InterPro" id="IPR007337">
    <property type="entry name" value="RelB/DinJ"/>
</dbReference>
<comment type="similarity">
    <text evidence="1">Belongs to the RelB/DinJ antitoxin family.</text>
</comment>
<dbReference type="GO" id="GO:0006351">
    <property type="term" value="P:DNA-templated transcription"/>
    <property type="evidence" value="ECO:0007669"/>
    <property type="project" value="TreeGrafter"/>
</dbReference>
<dbReference type="Gene3D" id="1.10.1220.10">
    <property type="entry name" value="Met repressor-like"/>
    <property type="match status" value="1"/>
</dbReference>
<sequence>MANTINFTCRIESDVKQKGEILFKELGMSLSTAINVFLKESIRKGGFPFDVCLQRPNMDTLSAMLESDKLLHDPDAKKYDLEDALKELKK</sequence>
<gene>
    <name evidence="3" type="ORF">SAMN04487865_10103</name>
</gene>
<keyword evidence="2" id="KW-1277">Toxin-antitoxin system</keyword>
<dbReference type="EMBL" id="FOSF01000010">
    <property type="protein sequence ID" value="SFJ95928.1"/>
    <property type="molecule type" value="Genomic_DNA"/>
</dbReference>
<protein>
    <submittedName>
        <fullName evidence="3">DNA-damage-inducible protein J</fullName>
    </submittedName>
</protein>
<evidence type="ECO:0000256" key="1">
    <source>
        <dbReference type="ARBA" id="ARBA00010562"/>
    </source>
</evidence>
<dbReference type="AlphaFoldDB" id="A0A662Z7U9"/>
<dbReference type="Pfam" id="PF04221">
    <property type="entry name" value="RelB"/>
    <property type="match status" value="1"/>
</dbReference>
<reference evidence="3 4" key="1">
    <citation type="submission" date="2016-10" db="EMBL/GenBank/DDBJ databases">
        <authorList>
            <person name="Varghese N."/>
            <person name="Submissions S."/>
        </authorList>
    </citation>
    <scope>NUCLEOTIDE SEQUENCE [LARGE SCALE GENOMIC DNA]</scope>
    <source>
        <strain evidence="3 4">22B</strain>
    </source>
</reference>
<dbReference type="PANTHER" id="PTHR38781:SF1">
    <property type="entry name" value="ANTITOXIN DINJ-RELATED"/>
    <property type="match status" value="1"/>
</dbReference>
<dbReference type="Proteomes" id="UP000243374">
    <property type="component" value="Unassembled WGS sequence"/>
</dbReference>
<dbReference type="PANTHER" id="PTHR38781">
    <property type="entry name" value="ANTITOXIN DINJ-RELATED"/>
    <property type="match status" value="1"/>
</dbReference>
<dbReference type="RefSeq" id="WP_074839748.1">
    <property type="nucleotide sequence ID" value="NZ_CP047056.1"/>
</dbReference>
<evidence type="ECO:0000256" key="2">
    <source>
        <dbReference type="ARBA" id="ARBA00022649"/>
    </source>
</evidence>